<dbReference type="Pfam" id="PF00111">
    <property type="entry name" value="Fer2"/>
    <property type="match status" value="1"/>
</dbReference>
<keyword evidence="10" id="KW-1185">Reference proteome</keyword>
<reference evidence="9 10" key="1">
    <citation type="submission" date="2018-07" db="EMBL/GenBank/DDBJ databases">
        <authorList>
            <person name="Peeters C."/>
        </authorList>
    </citation>
    <scope>NUCLEOTIDE SEQUENCE [LARGE SCALE GENOMIC DNA]</scope>
    <source>
        <strain evidence="9 10">LMG 3411</strain>
    </source>
</reference>
<dbReference type="AlphaFoldDB" id="A0A446CIS3"/>
<name>A0A446CIS3_9BURK</name>
<keyword evidence="3" id="KW-0479">Metal-binding</keyword>
<dbReference type="InterPro" id="IPR001041">
    <property type="entry name" value="2Fe-2S_ferredoxin-type"/>
</dbReference>
<gene>
    <name evidence="9" type="primary">pobB_2</name>
    <name evidence="9" type="ORF">AGI3411_03255</name>
</gene>
<dbReference type="OrthoDB" id="544091at2"/>
<keyword evidence="4 9" id="KW-0560">Oxidoreductase</keyword>
<dbReference type="InterPro" id="IPR017938">
    <property type="entry name" value="Riboflavin_synthase-like_b-brl"/>
</dbReference>
<evidence type="ECO:0000256" key="1">
    <source>
        <dbReference type="ARBA" id="ARBA00022630"/>
    </source>
</evidence>
<evidence type="ECO:0000256" key="2">
    <source>
        <dbReference type="ARBA" id="ARBA00022714"/>
    </source>
</evidence>
<dbReference type="InterPro" id="IPR039261">
    <property type="entry name" value="FNR_nucleotide-bd"/>
</dbReference>
<dbReference type="SUPFAM" id="SSF54292">
    <property type="entry name" value="2Fe-2S ferredoxin-like"/>
    <property type="match status" value="1"/>
</dbReference>
<dbReference type="GO" id="GO:0046872">
    <property type="term" value="F:metal ion binding"/>
    <property type="evidence" value="ECO:0007669"/>
    <property type="project" value="UniProtKB-KW"/>
</dbReference>
<proteinExistence type="predicted"/>
<dbReference type="EMBL" id="UFQB01000013">
    <property type="protein sequence ID" value="SSW67772.1"/>
    <property type="molecule type" value="Genomic_DNA"/>
</dbReference>
<dbReference type="EC" id="1.-.-.-" evidence="9"/>
<dbReference type="CDD" id="cd06185">
    <property type="entry name" value="PDR_like"/>
    <property type="match status" value="1"/>
</dbReference>
<dbReference type="Proteomes" id="UP000289184">
    <property type="component" value="Unassembled WGS sequence"/>
</dbReference>
<dbReference type="SUPFAM" id="SSF63380">
    <property type="entry name" value="Riboflavin synthase domain-like"/>
    <property type="match status" value="1"/>
</dbReference>
<dbReference type="Gene3D" id="3.40.50.80">
    <property type="entry name" value="Nucleotide-binding domain of ferredoxin-NADP reductase (FNR) module"/>
    <property type="match status" value="1"/>
</dbReference>
<keyword evidence="6" id="KW-0411">Iron-sulfur</keyword>
<keyword evidence="5" id="KW-0408">Iron</keyword>
<evidence type="ECO:0000313" key="10">
    <source>
        <dbReference type="Proteomes" id="UP000289184"/>
    </source>
</evidence>
<evidence type="ECO:0000259" key="8">
    <source>
        <dbReference type="PROSITE" id="PS51384"/>
    </source>
</evidence>
<feature type="domain" description="FAD-binding FR-type" evidence="8">
    <location>
        <begin position="1"/>
        <end position="101"/>
    </location>
</feature>
<dbReference type="Gene3D" id="3.10.20.30">
    <property type="match status" value="1"/>
</dbReference>
<dbReference type="GO" id="GO:0051537">
    <property type="term" value="F:2 iron, 2 sulfur cluster binding"/>
    <property type="evidence" value="ECO:0007669"/>
    <property type="project" value="UniProtKB-KW"/>
</dbReference>
<keyword evidence="1" id="KW-0285">Flavoprotein</keyword>
<dbReference type="GO" id="GO:0051213">
    <property type="term" value="F:dioxygenase activity"/>
    <property type="evidence" value="ECO:0007669"/>
    <property type="project" value="UniProtKB-KW"/>
</dbReference>
<keyword evidence="9" id="KW-0223">Dioxygenase</keyword>
<dbReference type="InterPro" id="IPR050415">
    <property type="entry name" value="MRET"/>
</dbReference>
<dbReference type="InterPro" id="IPR054582">
    <property type="entry name" value="DmmA-like_N"/>
</dbReference>
<dbReference type="PRINTS" id="PR00409">
    <property type="entry name" value="PHDIOXRDTASE"/>
</dbReference>
<dbReference type="PANTHER" id="PTHR47354:SF1">
    <property type="entry name" value="CARNITINE MONOOXYGENASE REDUCTASE SUBUNIT"/>
    <property type="match status" value="1"/>
</dbReference>
<feature type="domain" description="2Fe-2S ferredoxin-type" evidence="7">
    <location>
        <begin position="232"/>
        <end position="316"/>
    </location>
</feature>
<dbReference type="InterPro" id="IPR036010">
    <property type="entry name" value="2Fe-2S_ferredoxin-like_sf"/>
</dbReference>
<dbReference type="SUPFAM" id="SSF52343">
    <property type="entry name" value="Ferredoxin reductase-like, C-terminal NADP-linked domain"/>
    <property type="match status" value="1"/>
</dbReference>
<dbReference type="Gene3D" id="2.40.30.10">
    <property type="entry name" value="Translation factors"/>
    <property type="match status" value="1"/>
</dbReference>
<protein>
    <submittedName>
        <fullName evidence="9">Phenoxybenzoate dioxygenase subunit beta</fullName>
        <ecNumber evidence="9">1.-.-.-</ecNumber>
    </submittedName>
</protein>
<dbReference type="PANTHER" id="PTHR47354">
    <property type="entry name" value="NADH OXIDOREDUCTASE HCR"/>
    <property type="match status" value="1"/>
</dbReference>
<evidence type="ECO:0000256" key="4">
    <source>
        <dbReference type="ARBA" id="ARBA00023002"/>
    </source>
</evidence>
<evidence type="ECO:0000256" key="3">
    <source>
        <dbReference type="ARBA" id="ARBA00022723"/>
    </source>
</evidence>
<evidence type="ECO:0000313" key="9">
    <source>
        <dbReference type="EMBL" id="SSW67772.1"/>
    </source>
</evidence>
<evidence type="ECO:0000256" key="6">
    <source>
        <dbReference type="ARBA" id="ARBA00023014"/>
    </source>
</evidence>
<dbReference type="CDD" id="cd00207">
    <property type="entry name" value="fer2"/>
    <property type="match status" value="1"/>
</dbReference>
<dbReference type="PROSITE" id="PS51085">
    <property type="entry name" value="2FE2S_FER_2"/>
    <property type="match status" value="1"/>
</dbReference>
<dbReference type="Pfam" id="PF22290">
    <property type="entry name" value="DmmA-like_N"/>
    <property type="match status" value="1"/>
</dbReference>
<organism evidence="9 10">
    <name type="scientific">Achromobacter agilis</name>
    <dbReference type="NCBI Taxonomy" id="1353888"/>
    <lineage>
        <taxon>Bacteria</taxon>
        <taxon>Pseudomonadati</taxon>
        <taxon>Pseudomonadota</taxon>
        <taxon>Betaproteobacteria</taxon>
        <taxon>Burkholderiales</taxon>
        <taxon>Alcaligenaceae</taxon>
        <taxon>Achromobacter</taxon>
    </lineage>
</organism>
<sequence length="316" mass="33675">MRKLVISRIVHEARGVIGLELRDPDGAMLPAFEAGAHVDVALGNGLLRQYSLCGSPAERDCYRLGVGLAPDSRGGSRYIHEQLRAGERVDIGEPRQLFGLHAQAASHLFIAGGIGITPILSMIHACVMRGEPWRLLYCVRDRDAAAYLSELAPHGERVHLHVDGEQGGARCDLDAYLEARRAPGQHVYCCGPAPLMEAVAAACERGGIAAARVHFERFAAGAPAASGPGAAFKVRLARSGGCHDVPADKSVLDVLEAAGVAWPYSCREGLCRSCEAGVLSGEVDHRDYVLSDEERAASRSMMVCVSRGCGTLELDV</sequence>
<accession>A0A446CIS3</accession>
<dbReference type="InterPro" id="IPR012675">
    <property type="entry name" value="Beta-grasp_dom_sf"/>
</dbReference>
<dbReference type="InterPro" id="IPR017927">
    <property type="entry name" value="FAD-bd_FR_type"/>
</dbReference>
<evidence type="ECO:0000259" key="7">
    <source>
        <dbReference type="PROSITE" id="PS51085"/>
    </source>
</evidence>
<evidence type="ECO:0000256" key="5">
    <source>
        <dbReference type="ARBA" id="ARBA00023004"/>
    </source>
</evidence>
<keyword evidence="2" id="KW-0001">2Fe-2S</keyword>
<dbReference type="PROSITE" id="PS51384">
    <property type="entry name" value="FAD_FR"/>
    <property type="match status" value="1"/>
</dbReference>
<dbReference type="RefSeq" id="WP_129528426.1">
    <property type="nucleotide sequence ID" value="NZ_UFQB01000013.1"/>
</dbReference>